<feature type="region of interest" description="Disordered" evidence="1">
    <location>
        <begin position="272"/>
        <end position="295"/>
    </location>
</feature>
<feature type="compositionally biased region" description="Polar residues" evidence="1">
    <location>
        <begin position="36"/>
        <end position="53"/>
    </location>
</feature>
<feature type="compositionally biased region" description="Basic and acidic residues" evidence="1">
    <location>
        <begin position="571"/>
        <end position="584"/>
    </location>
</feature>
<feature type="compositionally biased region" description="Basic and acidic residues" evidence="1">
    <location>
        <begin position="25"/>
        <end position="35"/>
    </location>
</feature>
<dbReference type="Proteomes" id="UP001152130">
    <property type="component" value="Unassembled WGS sequence"/>
</dbReference>
<name>A0A9W8PVJ5_9HYPO</name>
<feature type="compositionally biased region" description="Basic and acidic residues" evidence="1">
    <location>
        <begin position="1050"/>
        <end position="1070"/>
    </location>
</feature>
<comment type="caution">
    <text evidence="2">The sequence shown here is derived from an EMBL/GenBank/DDBJ whole genome shotgun (WGS) entry which is preliminary data.</text>
</comment>
<sequence>MPDKLRTQPAPGVLNKIMKKKHHRPDSPHKKRSEDTPLQQLNGSMSGSNTIRSNQKEHPRIPTGKVSRSEPFVGVEHWKSSAENNRHEAPHLSPGALHSPESPAAPDTQGSSVQKAVAETESLSRPTWKLAKPRISSMEYARMYLTEKSLAERENRERRLPRYDAEWFWTQNHEKFLIIPRIPDTIRRDIISDDFNPVIGTDGETSNGGQQVSTPIPEKHYTGPMRLSLHLGKTPDLLPLFTDKSDFNGGDKKAPHTQWPNKRIESCNSAGVRDGKDLAIPHQGPAGGRVEDWRPMGEDQTDRCEISDVTTPASGGFSDHKKPFSQPKSVTRGDISVCLPSASEAPDEYCSRVASVGGKNDSSVFQKSSEMESLIRYSDQVDEELQDDVGNFVLSTHLSSVCTKNLSVLGFATPKAKGKMIEPTPDPLTITDGRSPLARFPIAIQPTHRLTPGTLTERVVGDSGGQFVSEDARQAQLISSPCDKPHQGLKADLWDSDAESMISELQPEPLQIKRQRPRANTDDDRRWSGMFDELNADVSSTVGRIEINTSCDHSKAMDYKFATVDNGDDDHDNHTVTEGDRTPRALDNMIPNLANTTPTPRGLQRSASTIITPTQSTRRLRHQVSHNLENTEHSGFTPEHLQENVVHGTFPRSGMMLNLQDTQARLRYPLQDPGEDQLSRSLDETTPKIRSFHDAHDEDRNKQYSVKEWVKSIATTPRRHRIVSHSGVEDDTDPSVSSDQIGSHGTLNHQDTRPFAPPSTRDFSQRTASKHTPSKAHQSLEQQFDTQSEARSPLPRAGEQKFAHRRTPSPTKQHSTGVPRTPSSGIGSILRRMRSDHGAPATPRTIASPQLAWRPFDDDQPEPPCSSPWLSGHREDKQEIEKRRAFFREKVERELEGGQSSKGPSRKSSFGSIATRDHEIRKSLALDNRTSNESLVAWRNFIQDAPEPLFSSPPPPVPPLPTGSQLDLALNRLQQAPTPSRAVIDDEVSPITSYRARKPHGLRVDTDWARKAIRDGTRTPSRNTGATPASGNSLRTAFRLNGRRMSHGRTTAEEERQVHGRDDEVISRRN</sequence>
<feature type="region of interest" description="Disordered" evidence="1">
    <location>
        <begin position="1"/>
        <end position="120"/>
    </location>
</feature>
<reference evidence="2" key="1">
    <citation type="submission" date="2022-10" db="EMBL/GenBank/DDBJ databases">
        <title>Fusarium specimens isolated from Avocado Roots.</title>
        <authorList>
            <person name="Stajich J."/>
            <person name="Roper C."/>
            <person name="Heimlech-Rivalta G."/>
        </authorList>
    </citation>
    <scope>NUCLEOTIDE SEQUENCE</scope>
    <source>
        <strain evidence="2">CF00143</strain>
    </source>
</reference>
<feature type="compositionally biased region" description="Basic and acidic residues" evidence="1">
    <location>
        <begin position="76"/>
        <end position="90"/>
    </location>
</feature>
<evidence type="ECO:0000313" key="3">
    <source>
        <dbReference type="Proteomes" id="UP001152130"/>
    </source>
</evidence>
<keyword evidence="3" id="KW-1185">Reference proteome</keyword>
<feature type="compositionally biased region" description="Polar residues" evidence="1">
    <location>
        <begin position="808"/>
        <end position="826"/>
    </location>
</feature>
<feature type="compositionally biased region" description="Polar residues" evidence="1">
    <location>
        <begin position="898"/>
        <end position="912"/>
    </location>
</feature>
<feature type="region of interest" description="Disordered" evidence="1">
    <location>
        <begin position="309"/>
        <end position="329"/>
    </location>
</feature>
<feature type="compositionally biased region" description="Polar residues" evidence="1">
    <location>
        <begin position="775"/>
        <end position="790"/>
    </location>
</feature>
<feature type="compositionally biased region" description="Polar residues" evidence="1">
    <location>
        <begin position="734"/>
        <end position="749"/>
    </location>
</feature>
<feature type="compositionally biased region" description="Polar residues" evidence="1">
    <location>
        <begin position="593"/>
        <end position="604"/>
    </location>
</feature>
<organism evidence="2 3">
    <name type="scientific">Fusarium irregulare</name>
    <dbReference type="NCBI Taxonomy" id="2494466"/>
    <lineage>
        <taxon>Eukaryota</taxon>
        <taxon>Fungi</taxon>
        <taxon>Dikarya</taxon>
        <taxon>Ascomycota</taxon>
        <taxon>Pezizomycotina</taxon>
        <taxon>Sordariomycetes</taxon>
        <taxon>Hypocreomycetidae</taxon>
        <taxon>Hypocreales</taxon>
        <taxon>Nectriaceae</taxon>
        <taxon>Fusarium</taxon>
        <taxon>Fusarium incarnatum-equiseti species complex</taxon>
    </lineage>
</organism>
<evidence type="ECO:0000313" key="2">
    <source>
        <dbReference type="EMBL" id="KAJ4019106.1"/>
    </source>
</evidence>
<accession>A0A9W8PVJ5</accession>
<feature type="region of interest" description="Disordered" evidence="1">
    <location>
        <begin position="1014"/>
        <end position="1070"/>
    </location>
</feature>
<dbReference type="AlphaFoldDB" id="A0A9W8PVJ5"/>
<feature type="compositionally biased region" description="Polar residues" evidence="1">
    <location>
        <begin position="1018"/>
        <end position="1035"/>
    </location>
</feature>
<dbReference type="EMBL" id="JAPDHF010000004">
    <property type="protein sequence ID" value="KAJ4019106.1"/>
    <property type="molecule type" value="Genomic_DNA"/>
</dbReference>
<proteinExistence type="predicted"/>
<evidence type="ECO:0000256" key="1">
    <source>
        <dbReference type="SAM" id="MobiDB-lite"/>
    </source>
</evidence>
<feature type="region of interest" description="Disordered" evidence="1">
    <location>
        <begin position="570"/>
        <end position="604"/>
    </location>
</feature>
<protein>
    <submittedName>
        <fullName evidence="2">Uncharacterized protein</fullName>
    </submittedName>
</protein>
<feature type="region of interest" description="Disordered" evidence="1">
    <location>
        <begin position="720"/>
        <end position="878"/>
    </location>
</feature>
<feature type="region of interest" description="Disordered" evidence="1">
    <location>
        <begin position="893"/>
        <end position="914"/>
    </location>
</feature>
<gene>
    <name evidence="2" type="ORF">NW766_002806</name>
</gene>